<evidence type="ECO:0000256" key="2">
    <source>
        <dbReference type="SAM" id="Phobius"/>
    </source>
</evidence>
<organism evidence="3 4">
    <name type="scientific">Vibrio aestuarianus</name>
    <dbReference type="NCBI Taxonomy" id="28171"/>
    <lineage>
        <taxon>Bacteria</taxon>
        <taxon>Pseudomonadati</taxon>
        <taxon>Pseudomonadota</taxon>
        <taxon>Gammaproteobacteria</taxon>
        <taxon>Vibrionales</taxon>
        <taxon>Vibrionaceae</taxon>
        <taxon>Vibrio</taxon>
    </lineage>
</organism>
<name>A0AAX3UB68_9VIBR</name>
<evidence type="ECO:0000313" key="4">
    <source>
        <dbReference type="Proteomes" id="UP001239257"/>
    </source>
</evidence>
<feature type="transmembrane region" description="Helical" evidence="2">
    <location>
        <begin position="31"/>
        <end position="49"/>
    </location>
</feature>
<feature type="region of interest" description="Disordered" evidence="1">
    <location>
        <begin position="61"/>
        <end position="104"/>
    </location>
</feature>
<feature type="compositionally biased region" description="Basic and acidic residues" evidence="1">
    <location>
        <begin position="67"/>
        <end position="94"/>
    </location>
</feature>
<gene>
    <name evidence="3" type="ORF">PYE51_16085</name>
</gene>
<evidence type="ECO:0000313" key="3">
    <source>
        <dbReference type="EMBL" id="WGK83914.1"/>
    </source>
</evidence>
<keyword evidence="2" id="KW-0472">Membrane</keyword>
<sequence>MVVLFSVLGVLAYLFGFMVFGTAKSSIHEGVALLVILNGTVFIVGAAIVHSIKSNSVESVENVKPSSDQKIEPSFSEDRDERLSKENSDIKPEGLSENIDNQETPQSSVNLQLISELKGKKLKLGFNSTFNVCEICSQSNTGQLVENHYVCNACKDKYL</sequence>
<dbReference type="Proteomes" id="UP001239257">
    <property type="component" value="Chromosome 2"/>
</dbReference>
<protein>
    <submittedName>
        <fullName evidence="3">Uncharacterized protein</fullName>
    </submittedName>
</protein>
<keyword evidence="2" id="KW-0812">Transmembrane</keyword>
<keyword evidence="2" id="KW-1133">Transmembrane helix</keyword>
<dbReference type="EMBL" id="CP118710">
    <property type="protein sequence ID" value="WGK83914.1"/>
    <property type="molecule type" value="Genomic_DNA"/>
</dbReference>
<proteinExistence type="predicted"/>
<dbReference type="RefSeq" id="WP_052687816.1">
    <property type="nucleotide sequence ID" value="NZ_CP118710.1"/>
</dbReference>
<dbReference type="AlphaFoldDB" id="A0AAX3UB68"/>
<evidence type="ECO:0000256" key="1">
    <source>
        <dbReference type="SAM" id="MobiDB-lite"/>
    </source>
</evidence>
<accession>A0AAX3UB68</accession>
<reference evidence="3" key="1">
    <citation type="submission" date="2022-02" db="EMBL/GenBank/DDBJ databases">
        <title>Emergence and expansion in Europe of a Vibrio aestuarianus clonal complex pathogenic for oysters.</title>
        <authorList>
            <person name="Mesnil A."/>
            <person name="Travers M.-A."/>
        </authorList>
    </citation>
    <scope>NUCLEOTIDE SEQUENCE</scope>
    <source>
        <strain evidence="3">U29</strain>
    </source>
</reference>